<dbReference type="AlphaFoldDB" id="A0A382GTX3"/>
<name>A0A382GTX3_9ZZZZ</name>
<evidence type="ECO:0000313" key="1">
    <source>
        <dbReference type="EMBL" id="SVB78147.1"/>
    </source>
</evidence>
<sequence>MNSSGNAGGAIKEGANPLAMKSRAWL</sequence>
<accession>A0A382GTX3</accession>
<gene>
    <name evidence="1" type="ORF">METZ01_LOCUS231001</name>
</gene>
<dbReference type="EMBL" id="UINC01057220">
    <property type="protein sequence ID" value="SVB78147.1"/>
    <property type="molecule type" value="Genomic_DNA"/>
</dbReference>
<organism evidence="1">
    <name type="scientific">marine metagenome</name>
    <dbReference type="NCBI Taxonomy" id="408172"/>
    <lineage>
        <taxon>unclassified sequences</taxon>
        <taxon>metagenomes</taxon>
        <taxon>ecological metagenomes</taxon>
    </lineage>
</organism>
<proteinExistence type="predicted"/>
<reference evidence="1" key="1">
    <citation type="submission" date="2018-05" db="EMBL/GenBank/DDBJ databases">
        <authorList>
            <person name="Lanie J.A."/>
            <person name="Ng W.-L."/>
            <person name="Kazmierczak K.M."/>
            <person name="Andrzejewski T.M."/>
            <person name="Davidsen T.M."/>
            <person name="Wayne K.J."/>
            <person name="Tettelin H."/>
            <person name="Glass J.I."/>
            <person name="Rusch D."/>
            <person name="Podicherti R."/>
            <person name="Tsui H.-C.T."/>
            <person name="Winkler M.E."/>
        </authorList>
    </citation>
    <scope>NUCLEOTIDE SEQUENCE</scope>
</reference>
<protein>
    <submittedName>
        <fullName evidence="1">Uncharacterized protein</fullName>
    </submittedName>
</protein>